<protein>
    <recommendedName>
        <fullName evidence="3">Sensory transduction regulator</fullName>
    </recommendedName>
</protein>
<dbReference type="RefSeq" id="WP_252673913.1">
    <property type="nucleotide sequence ID" value="NZ_CP099547.1"/>
</dbReference>
<dbReference type="Proteomes" id="UP001056109">
    <property type="component" value="Chromosome"/>
</dbReference>
<reference evidence="1" key="1">
    <citation type="submission" date="2022-06" db="EMBL/GenBank/DDBJ databases">
        <title>Complete Genome Sequence of Arcanobacterium pinnipediorum strain DSM 28752 isolated from a harbour seal.</title>
        <authorList>
            <person name="Borowiak M."/>
            <person name="Kreitlow A."/>
            <person name="Alssahen M."/>
            <person name="Malorny B."/>
            <person name="Laemmler C."/>
            <person name="Prenger-Berninghoff E."/>
            <person name="Siebert U."/>
            <person name="Ploetz M."/>
            <person name="Abdulmawjood A."/>
        </authorList>
    </citation>
    <scope>NUCLEOTIDE SEQUENCE</scope>
    <source>
        <strain evidence="1">DSM 28752</strain>
    </source>
</reference>
<dbReference type="EMBL" id="CP099547">
    <property type="protein sequence ID" value="USR80063.1"/>
    <property type="molecule type" value="Genomic_DNA"/>
</dbReference>
<evidence type="ECO:0008006" key="3">
    <source>
        <dbReference type="Google" id="ProtNLM"/>
    </source>
</evidence>
<gene>
    <name evidence="1" type="ORF">NG665_03555</name>
</gene>
<evidence type="ECO:0000313" key="2">
    <source>
        <dbReference type="Proteomes" id="UP001056109"/>
    </source>
</evidence>
<organism evidence="1 2">
    <name type="scientific">Arcanobacterium pinnipediorum</name>
    <dbReference type="NCBI Taxonomy" id="1503041"/>
    <lineage>
        <taxon>Bacteria</taxon>
        <taxon>Bacillati</taxon>
        <taxon>Actinomycetota</taxon>
        <taxon>Actinomycetes</taxon>
        <taxon>Actinomycetales</taxon>
        <taxon>Actinomycetaceae</taxon>
        <taxon>Arcanobacterium</taxon>
    </lineage>
</organism>
<accession>A0ABY5ALH9</accession>
<evidence type="ECO:0000313" key="1">
    <source>
        <dbReference type="EMBL" id="USR80063.1"/>
    </source>
</evidence>
<keyword evidence="2" id="KW-1185">Reference proteome</keyword>
<proteinExistence type="predicted"/>
<sequence length="164" mass="18318">MLGKKNYPHFLKNSAGVMPATASKIAGDEEKWIAAWTTEMALVSSDGQRQIYEWYEFETASWDEDTRILSMTFVEPGTEPIAIKLGSDANDSMLTMIHERVERSIVCQGFADLPSGGVARGQVRRRADETLFIQIIVDHEPLATDLPALNQLETELRDMVGLES</sequence>
<name>A0ABY5ALH9_9ACTO</name>